<keyword evidence="3" id="KW-0378">Hydrolase</keyword>
<dbReference type="SMART" id="SM00872">
    <property type="entry name" value="Alpha-mann_mid"/>
    <property type="match status" value="1"/>
</dbReference>
<dbReference type="FunFam" id="1.20.1270.50:FF:000004">
    <property type="entry name" value="alpha-mannosidase 2C1 isoform X1"/>
    <property type="match status" value="1"/>
</dbReference>
<dbReference type="Pfam" id="PF09261">
    <property type="entry name" value="Alpha-mann_mid"/>
    <property type="match status" value="1"/>
</dbReference>
<evidence type="ECO:0000313" key="7">
    <source>
        <dbReference type="Proteomes" id="UP000032452"/>
    </source>
</evidence>
<dbReference type="RefSeq" id="WP_045054111.1">
    <property type="nucleotide sequence ID" value="NZ_CAWMDP010000038.1"/>
</dbReference>
<evidence type="ECO:0000259" key="5">
    <source>
        <dbReference type="SMART" id="SM00872"/>
    </source>
</evidence>
<proteinExistence type="inferred from homology"/>
<reference evidence="6 7" key="1">
    <citation type="submission" date="2015-02" db="EMBL/GenBank/DDBJ databases">
        <title>Draft genome of a novel marine cyanobacterium (Chroococcales) isolated from South Atlantic Ocean.</title>
        <authorList>
            <person name="Rigonato J."/>
            <person name="Alvarenga D.O."/>
            <person name="Branco L.H."/>
            <person name="Varani A.M."/>
            <person name="Brandini F.P."/>
            <person name="Fiore M.F."/>
        </authorList>
    </citation>
    <scope>NUCLEOTIDE SEQUENCE [LARGE SCALE GENOMIC DNA]</scope>
    <source>
        <strain evidence="6 7">CENA595</strain>
    </source>
</reference>
<dbReference type="PANTHER" id="PTHR46017">
    <property type="entry name" value="ALPHA-MANNOSIDASE 2C1"/>
    <property type="match status" value="1"/>
</dbReference>
<dbReference type="InterPro" id="IPR037094">
    <property type="entry name" value="Glyco_hydro_38_cen_sf"/>
</dbReference>
<sequence>MNSLVAESSKQISSAIALLRSCSQTDILPSWYCYAADISISQVMGNLAPANCSNWEIKQLDRKGHIPWSKGQQVLWLVQKLVIPESLQDYPLAGLSLKLALTWWAESAQVFVNGQLVQEGDLFDCSARVLLSPQVTPQQEISVAIRLVSPSHDEGALVRSLLVYESNNVNIPEPGFIADELTILQHYLTAFQHESLASMEAAVAQIDWLALPDKSKFERSLMQLRSSLEVYSQQIKQQQICLLGHAHLDLAWLWAIDETWEVAQRTFTSVLQLQQEYPNLTFCHSTPAIYNWIEQHRPDLFTEIQKQVLAGRWEVVGGLWVEPELNLIAGESIVRQLLYGQRYVLEKFGKVSSVAWLPDTFGFCATLPQILVSGGIEYFVTQKLQWNDTTKFPHGAFWWRSPDGTELFSLMSAPIGEGIDAVKMASFSNDWESQTKLQKYLWLPGVGDHGGGPTRDMLELAGLWQKSPFFPTCNFATAEQYLQDIRTNNSQLKITSTASPAPAAIPTWDDELYLEFHRGCYTTHADQKLSNRRCETLLYQAELFAALATISADTSYPKVEIEQAWKKMLVNQFHDILPGSSIPQVFVDADAAWQEVEQVGTEILQTSLNAIASQIALPQPPQPDSIPLIIFNALNWQRNFEVVSVPLPNTKQNWQVYNVAGEIVPTQLTAESTLLFLVESISSVGYCLYWLCPTTAQTPINTLENPGLPPQSTRMINDSNNLSENHTFSQINSLDRKDWVLENEFIQVIVDSESGNLTQVFDKVNNRKILNDSSGNQLQAFQDSGQYWDAWNIDPNYSQHPLPAPQLKSINWVEQGEIQSRLRVVRQIGKSEFCQDYVLPVRSPILKIATTVDWQERQVLVKAAFPLNLSADYATYEIPFGAISRTTKPTTPQEQAKWEVPALRWADLSDDSYGVSLLNDCKYGYDSKPNQLRLTLLRSASWPDPEADKGHHEFTYAIYPHAGNWQTAQTVRQGYQLNTPLQVIQLPATSRSKSGVLPSATSLLNISADNLVLTAFKQAEDNPQQWIMRCYECHGLTAENVLVQSQLGLAIASNVDILERSTQTTPSQFDKVVPWKIVNFVLETPK</sequence>
<evidence type="ECO:0000313" key="6">
    <source>
        <dbReference type="EMBL" id="KJH72349.1"/>
    </source>
</evidence>
<dbReference type="CDD" id="cd10789">
    <property type="entry name" value="GH38N_AMII_ER_cytosolic"/>
    <property type="match status" value="1"/>
</dbReference>
<dbReference type="InterPro" id="IPR041147">
    <property type="entry name" value="GH38_C"/>
</dbReference>
<evidence type="ECO:0000256" key="3">
    <source>
        <dbReference type="ARBA" id="ARBA00022801"/>
    </source>
</evidence>
<dbReference type="SUPFAM" id="SSF88713">
    <property type="entry name" value="Glycoside hydrolase/deacetylase"/>
    <property type="match status" value="1"/>
</dbReference>
<dbReference type="Gene3D" id="2.70.98.30">
    <property type="entry name" value="Golgi alpha-mannosidase II, domain 4"/>
    <property type="match status" value="1"/>
</dbReference>
<dbReference type="InterPro" id="IPR011682">
    <property type="entry name" value="Glyco_hydro_38_C"/>
</dbReference>
<keyword evidence="2" id="KW-0479">Metal-binding</keyword>
<dbReference type="PANTHER" id="PTHR46017:SF1">
    <property type="entry name" value="ALPHA-MANNOSIDASE 2C1"/>
    <property type="match status" value="1"/>
</dbReference>
<dbReference type="Pfam" id="PF01074">
    <property type="entry name" value="Glyco_hydro_38N"/>
    <property type="match status" value="1"/>
</dbReference>
<comment type="similarity">
    <text evidence="1">Belongs to the glycosyl hydrolase 38 family.</text>
</comment>
<dbReference type="STRING" id="1618023.UH38_08015"/>
<dbReference type="Gene3D" id="3.20.110.10">
    <property type="entry name" value="Glycoside hydrolase 38, N terminal domain"/>
    <property type="match status" value="1"/>
</dbReference>
<name>A0A0D8ZV66_9CYAN</name>
<dbReference type="AlphaFoldDB" id="A0A0D8ZV66"/>
<dbReference type="GO" id="GO:0009313">
    <property type="term" value="P:oligosaccharide catabolic process"/>
    <property type="evidence" value="ECO:0007669"/>
    <property type="project" value="TreeGrafter"/>
</dbReference>
<evidence type="ECO:0000256" key="4">
    <source>
        <dbReference type="ARBA" id="ARBA00023295"/>
    </source>
</evidence>
<dbReference type="GO" id="GO:0046872">
    <property type="term" value="F:metal ion binding"/>
    <property type="evidence" value="ECO:0007669"/>
    <property type="project" value="UniProtKB-KW"/>
</dbReference>
<gene>
    <name evidence="6" type="ORF">UH38_08015</name>
</gene>
<dbReference type="SUPFAM" id="SSF74650">
    <property type="entry name" value="Galactose mutarotase-like"/>
    <property type="match status" value="1"/>
</dbReference>
<dbReference type="InterPro" id="IPR000602">
    <property type="entry name" value="Glyco_hydro_38_N"/>
</dbReference>
<dbReference type="GO" id="GO:0030246">
    <property type="term" value="F:carbohydrate binding"/>
    <property type="evidence" value="ECO:0007669"/>
    <property type="project" value="InterPro"/>
</dbReference>
<dbReference type="GO" id="GO:0006013">
    <property type="term" value="P:mannose metabolic process"/>
    <property type="evidence" value="ECO:0007669"/>
    <property type="project" value="InterPro"/>
</dbReference>
<protein>
    <submittedName>
        <fullName evidence="6">Alpha-mannosidase</fullName>
    </submittedName>
</protein>
<organism evidence="6 7">
    <name type="scientific">Aliterella atlantica CENA595</name>
    <dbReference type="NCBI Taxonomy" id="1618023"/>
    <lineage>
        <taxon>Bacteria</taxon>
        <taxon>Bacillati</taxon>
        <taxon>Cyanobacteriota</taxon>
        <taxon>Cyanophyceae</taxon>
        <taxon>Chroococcidiopsidales</taxon>
        <taxon>Aliterellaceae</taxon>
        <taxon>Aliterella</taxon>
    </lineage>
</organism>
<dbReference type="SUPFAM" id="SSF88688">
    <property type="entry name" value="Families 57/38 glycoside transferase middle domain"/>
    <property type="match status" value="1"/>
</dbReference>
<dbReference type="InterPro" id="IPR011330">
    <property type="entry name" value="Glyco_hydro/deAcase_b/a-brl"/>
</dbReference>
<dbReference type="InterPro" id="IPR028995">
    <property type="entry name" value="Glyco_hydro_57/38_cen_sf"/>
</dbReference>
<dbReference type="Proteomes" id="UP000032452">
    <property type="component" value="Unassembled WGS sequence"/>
</dbReference>
<evidence type="ECO:0000256" key="1">
    <source>
        <dbReference type="ARBA" id="ARBA00009792"/>
    </source>
</evidence>
<dbReference type="InterPro" id="IPR015341">
    <property type="entry name" value="Glyco_hydro_38_cen"/>
</dbReference>
<comment type="caution">
    <text evidence="6">The sequence shown here is derived from an EMBL/GenBank/DDBJ whole genome shotgun (WGS) entry which is preliminary data.</text>
</comment>
<dbReference type="PATRIC" id="fig|1618023.3.peg.3289"/>
<dbReference type="InterPro" id="IPR011013">
    <property type="entry name" value="Gal_mutarotase_sf_dom"/>
</dbReference>
<keyword evidence="7" id="KW-1185">Reference proteome</keyword>
<dbReference type="Gene3D" id="1.20.1270.50">
    <property type="entry name" value="Glycoside hydrolase family 38, central domain"/>
    <property type="match status" value="1"/>
</dbReference>
<dbReference type="EMBL" id="JYON01000006">
    <property type="protein sequence ID" value="KJH72349.1"/>
    <property type="molecule type" value="Genomic_DNA"/>
</dbReference>
<evidence type="ECO:0000256" key="2">
    <source>
        <dbReference type="ARBA" id="ARBA00022723"/>
    </source>
</evidence>
<dbReference type="GO" id="GO:0004559">
    <property type="term" value="F:alpha-mannosidase activity"/>
    <property type="evidence" value="ECO:0007669"/>
    <property type="project" value="InterPro"/>
</dbReference>
<dbReference type="InterPro" id="IPR027291">
    <property type="entry name" value="Glyco_hydro_38_N_sf"/>
</dbReference>
<dbReference type="Pfam" id="PF17677">
    <property type="entry name" value="Glyco_hydro38C2"/>
    <property type="match status" value="1"/>
</dbReference>
<feature type="domain" description="Glycoside hydrolase family 38 central" evidence="5">
    <location>
        <begin position="515"/>
        <end position="593"/>
    </location>
</feature>
<dbReference type="Pfam" id="PF07748">
    <property type="entry name" value="Glyco_hydro_38C"/>
    <property type="match status" value="1"/>
</dbReference>
<dbReference type="OrthoDB" id="9772207at2"/>
<keyword evidence="4" id="KW-0326">Glycosidase</keyword>
<accession>A0A0D8ZV66</accession>